<evidence type="ECO:0000313" key="4">
    <source>
        <dbReference type="Proteomes" id="UP000226420"/>
    </source>
</evidence>
<evidence type="ECO:0000313" key="3">
    <source>
        <dbReference type="EMBL" id="SFC14133.1"/>
    </source>
</evidence>
<comment type="caution">
    <text evidence="3">The sequence shown here is derived from an EMBL/GenBank/DDBJ whole genome shotgun (WGS) entry which is preliminary data.</text>
</comment>
<dbReference type="NCBIfam" id="TIGR02385">
    <property type="entry name" value="RelE_StbE"/>
    <property type="match status" value="1"/>
</dbReference>
<evidence type="ECO:0000256" key="1">
    <source>
        <dbReference type="ARBA" id="ARBA00022649"/>
    </source>
</evidence>
<dbReference type="EMBL" id="FOLW01000001">
    <property type="protein sequence ID" value="SFC14133.1"/>
    <property type="molecule type" value="Genomic_DNA"/>
</dbReference>
<dbReference type="Proteomes" id="UP000226420">
    <property type="component" value="Unassembled WGS sequence"/>
</dbReference>
<keyword evidence="1" id="KW-1277">Toxin-antitoxin system</keyword>
<dbReference type="Gene3D" id="3.30.2310.20">
    <property type="entry name" value="RelE-like"/>
    <property type="match status" value="1"/>
</dbReference>
<reference evidence="3 4" key="1">
    <citation type="submission" date="2016-10" db="EMBL/GenBank/DDBJ databases">
        <authorList>
            <person name="Varghese N."/>
            <person name="Submissions S."/>
        </authorList>
    </citation>
    <scope>NUCLEOTIDE SEQUENCE [LARGE SCALE GENOMIC DNA]</scope>
    <source>
        <strain evidence="3 4">DSM 5563</strain>
    </source>
</reference>
<dbReference type="InterPro" id="IPR004386">
    <property type="entry name" value="Toxin_YafQ-like"/>
</dbReference>
<dbReference type="PANTHER" id="PTHR40588">
    <property type="entry name" value="MRNA INTERFERASE TOXIN YAFQ"/>
    <property type="match status" value="1"/>
</dbReference>
<dbReference type="GO" id="GO:0004521">
    <property type="term" value="F:RNA endonuclease activity"/>
    <property type="evidence" value="ECO:0007669"/>
    <property type="project" value="TreeGrafter"/>
</dbReference>
<organism evidence="3 4">
    <name type="scientific">Pragia fontium DSM 5563 = ATCC 49100</name>
    <dbReference type="NCBI Taxonomy" id="1122977"/>
    <lineage>
        <taxon>Bacteria</taxon>
        <taxon>Pseudomonadati</taxon>
        <taxon>Pseudomonadota</taxon>
        <taxon>Gammaproteobacteria</taxon>
        <taxon>Enterobacterales</taxon>
        <taxon>Budviciaceae</taxon>
        <taxon>Pragia</taxon>
    </lineage>
</organism>
<dbReference type="InterPro" id="IPR007712">
    <property type="entry name" value="RelE/ParE_toxin"/>
</dbReference>
<dbReference type="GO" id="GO:0006415">
    <property type="term" value="P:translational termination"/>
    <property type="evidence" value="ECO:0007669"/>
    <property type="project" value="TreeGrafter"/>
</dbReference>
<dbReference type="PIRSF" id="PIRSF006156">
    <property type="entry name" value="YafQ"/>
    <property type="match status" value="1"/>
</dbReference>
<sequence length="88" mass="10403">MLALVYQSRFKKDAKRYANNKKAQQIILETISLLQTGKPLPVQYREHKLADHYIHYLECHCAPDILLIYQRTDSELRLYRVGSHADLF</sequence>
<dbReference type="PANTHER" id="PTHR40588:SF1">
    <property type="entry name" value="MRNA INTERFERASE TOXIN YAFQ"/>
    <property type="match status" value="1"/>
</dbReference>
<dbReference type="InterPro" id="IPR035093">
    <property type="entry name" value="RelE/ParE_toxin_dom_sf"/>
</dbReference>
<gene>
    <name evidence="3" type="ORF">SAMN02745723_101495</name>
</gene>
<accession>A0AAJ4W8A5</accession>
<dbReference type="AlphaFoldDB" id="A0AAJ4W8A5"/>
<dbReference type="GO" id="GO:0006402">
    <property type="term" value="P:mRNA catabolic process"/>
    <property type="evidence" value="ECO:0007669"/>
    <property type="project" value="TreeGrafter"/>
</dbReference>
<evidence type="ECO:0000256" key="2">
    <source>
        <dbReference type="PIRSR" id="PIRSR006156-1"/>
    </source>
</evidence>
<protein>
    <submittedName>
        <fullName evidence="3">mRNA interferase YafQ</fullName>
    </submittedName>
</protein>
<feature type="active site" description="Proton donor" evidence="2">
    <location>
        <position position="84"/>
    </location>
</feature>
<dbReference type="Pfam" id="PF15738">
    <property type="entry name" value="YafQ_toxin"/>
    <property type="match status" value="1"/>
</dbReference>
<proteinExistence type="predicted"/>
<dbReference type="RefSeq" id="WP_074820459.1">
    <property type="nucleotide sequence ID" value="NZ_FOLW01000001.1"/>
</dbReference>
<name>A0AAJ4W8A5_9GAMM</name>
<dbReference type="SUPFAM" id="SSF143011">
    <property type="entry name" value="RelE-like"/>
    <property type="match status" value="1"/>
</dbReference>